<keyword evidence="4" id="KW-1003">Cell membrane</keyword>
<dbReference type="EMBL" id="JAPKIY010000001">
    <property type="protein sequence ID" value="MDS0896353.1"/>
    <property type="molecule type" value="Genomic_DNA"/>
</dbReference>
<evidence type="ECO:0000256" key="5">
    <source>
        <dbReference type="ARBA" id="ARBA00022519"/>
    </source>
</evidence>
<dbReference type="NCBIfam" id="NF003435">
    <property type="entry name" value="PRK04960.1"/>
    <property type="match status" value="1"/>
</dbReference>
<evidence type="ECO:0000256" key="7">
    <source>
        <dbReference type="ARBA" id="ARBA00022989"/>
    </source>
</evidence>
<evidence type="ECO:0000256" key="9">
    <source>
        <dbReference type="SAM" id="Phobius"/>
    </source>
</evidence>
<dbReference type="Proteomes" id="UP000650477">
    <property type="component" value="Unassembled WGS sequence"/>
</dbReference>
<reference evidence="10" key="3">
    <citation type="submission" date="2024-02" db="EMBL/GenBank/DDBJ databases">
        <authorList>
            <consortium name="Clinical and Environmental Microbiology Branch: Whole genome sequencing antimicrobial resistance pathogens in the healthcare setting"/>
        </authorList>
    </citation>
    <scope>NUCLEOTIDE SEQUENCE</scope>
    <source>
        <strain evidence="10">2023KU-00017</strain>
    </source>
</reference>
<dbReference type="Pfam" id="PF10625">
    <property type="entry name" value="UspB"/>
    <property type="match status" value="1"/>
</dbReference>
<comment type="caution">
    <text evidence="11">The sequence shown here is derived from an EMBL/GenBank/DDBJ whole genome shotgun (WGS) entry which is preliminary data.</text>
</comment>
<dbReference type="RefSeq" id="WP_004904572.1">
    <property type="nucleotide sequence ID" value="NZ_ABGYJJ040000001.1"/>
</dbReference>
<reference evidence="11" key="1">
    <citation type="submission" date="2017-12" db="EMBL/GenBank/DDBJ databases">
        <title>Genome sequencing and analysis.</title>
        <authorList>
            <person name="Huang Y.-T."/>
        </authorList>
    </citation>
    <scope>NUCLEOTIDE SEQUENCE</scope>
    <source>
        <strain evidence="11">VGH116</strain>
    </source>
</reference>
<evidence type="ECO:0000313" key="10">
    <source>
        <dbReference type="EMBL" id="EMO9457837.1"/>
    </source>
</evidence>
<dbReference type="GO" id="GO:0005886">
    <property type="term" value="C:plasma membrane"/>
    <property type="evidence" value="ECO:0007669"/>
    <property type="project" value="UniProtKB-SubCell"/>
</dbReference>
<reference evidence="12" key="2">
    <citation type="submission" date="2023-02" db="EMBL/GenBank/DDBJ databases">
        <title>Detection, antimicrobial susceptibility and genomic characterization of NDM-producing species of Morganellaceae, Yersiniaceae, and Enterobacteriaceae other than Klebsiella.</title>
        <authorList>
            <person name="Camargo C.H."/>
            <person name="Sacchi C.T."/>
            <person name="Campos K.R."/>
        </authorList>
    </citation>
    <scope>NUCLEOTIDE SEQUENCE</scope>
    <source>
        <strain evidence="12">1189_21</strain>
    </source>
</reference>
<dbReference type="OrthoDB" id="6432605at2"/>
<dbReference type="InterPro" id="IPR019598">
    <property type="entry name" value="Universal_stress_protein_B"/>
</dbReference>
<evidence type="ECO:0000313" key="11">
    <source>
        <dbReference type="EMBL" id="MBE8613617.1"/>
    </source>
</evidence>
<keyword evidence="6 9" id="KW-0812">Transmembrane</keyword>
<evidence type="ECO:0000256" key="4">
    <source>
        <dbReference type="ARBA" id="ARBA00022475"/>
    </source>
</evidence>
<evidence type="ECO:0000256" key="3">
    <source>
        <dbReference type="ARBA" id="ARBA00021128"/>
    </source>
</evidence>
<comment type="subcellular location">
    <subcellularLocation>
        <location evidence="1">Cell inner membrane</location>
        <topology evidence="1">Multi-pass membrane protein</topology>
    </subcellularLocation>
</comment>
<proteinExistence type="inferred from homology"/>
<evidence type="ECO:0000313" key="13">
    <source>
        <dbReference type="Proteomes" id="UP000650477"/>
    </source>
</evidence>
<comment type="similarity">
    <text evidence="2">Belongs to the universal stress protein B family.</text>
</comment>
<dbReference type="AlphaFoldDB" id="A0A0A5SGG4"/>
<keyword evidence="7 9" id="KW-1133">Transmembrane helix</keyword>
<sequence>MFSILTLFWALCFLCLINMIRFYSSTRALLSVLRDSDPLLYHAVGGNNAFTDHTQWQKQLRLIRYINQREYLTHHDPEVILRCERIRRQFTMISAICGIVIASLLMMIIWP</sequence>
<keyword evidence="8 9" id="KW-0472">Membrane</keyword>
<feature type="transmembrane region" description="Helical" evidence="9">
    <location>
        <begin position="6"/>
        <end position="24"/>
    </location>
</feature>
<evidence type="ECO:0000313" key="12">
    <source>
        <dbReference type="EMBL" id="MDS0896353.1"/>
    </source>
</evidence>
<dbReference type="EMBL" id="PKLF01000013">
    <property type="protein sequence ID" value="MBE8613617.1"/>
    <property type="molecule type" value="Genomic_DNA"/>
</dbReference>
<evidence type="ECO:0000256" key="6">
    <source>
        <dbReference type="ARBA" id="ARBA00022692"/>
    </source>
</evidence>
<evidence type="ECO:0000256" key="1">
    <source>
        <dbReference type="ARBA" id="ARBA00004429"/>
    </source>
</evidence>
<accession>A0A0A5SGG4</accession>
<gene>
    <name evidence="10" type="primary">uspB</name>
    <name evidence="11" type="ORF">CYG68_14595</name>
    <name evidence="12" type="ORF">OSC06_00095</name>
    <name evidence="10" type="ORF">PN925_003242</name>
</gene>
<dbReference type="GeneID" id="93358690"/>
<dbReference type="Proteomes" id="UP001182247">
    <property type="component" value="Unassembled WGS sequence"/>
</dbReference>
<dbReference type="EMBL" id="ABKJEP030000058">
    <property type="protein sequence ID" value="EMO9457837.1"/>
    <property type="molecule type" value="Genomic_DNA"/>
</dbReference>
<protein>
    <recommendedName>
        <fullName evidence="3">Universal stress protein B</fullName>
    </recommendedName>
</protein>
<dbReference type="STRING" id="582.AL531_15450"/>
<organism evidence="11 13">
    <name type="scientific">Morganella morganii</name>
    <name type="common">Proteus morganii</name>
    <dbReference type="NCBI Taxonomy" id="582"/>
    <lineage>
        <taxon>Bacteria</taxon>
        <taxon>Pseudomonadati</taxon>
        <taxon>Pseudomonadota</taxon>
        <taxon>Gammaproteobacteria</taxon>
        <taxon>Enterobacterales</taxon>
        <taxon>Morganellaceae</taxon>
        <taxon>Morganella</taxon>
    </lineage>
</organism>
<evidence type="ECO:0000256" key="8">
    <source>
        <dbReference type="ARBA" id="ARBA00023136"/>
    </source>
</evidence>
<name>A0A0A5SGG4_MORMO</name>
<keyword evidence="5" id="KW-0997">Cell inner membrane</keyword>
<feature type="transmembrane region" description="Helical" evidence="9">
    <location>
        <begin position="90"/>
        <end position="110"/>
    </location>
</feature>
<evidence type="ECO:0000256" key="2">
    <source>
        <dbReference type="ARBA" id="ARBA00009803"/>
    </source>
</evidence>